<gene>
    <name evidence="3" type="ORF">SAMN04488524_2149</name>
</gene>
<dbReference type="NCBIfam" id="TIGR00121">
    <property type="entry name" value="birA_ligase"/>
    <property type="match status" value="1"/>
</dbReference>
<dbReference type="PANTHER" id="PTHR12835:SF5">
    <property type="entry name" value="BIOTIN--PROTEIN LIGASE"/>
    <property type="match status" value="1"/>
</dbReference>
<sequence length="258" mass="28868">MQNNTFSTLFVGQNLIRLSEVDSTNNFLKTKASNSEPLPEGTVIMADKQFAGRGQQQNTWYAEPGLNLTFSIYLCPSFLAVSQQFLLNMAVSVALRDALGDLLGPFLKVKWPNDLYYKNQKLGGILIENIIAGTTYKACIIGIGLNVNQQSFDPKLLGRATSVWKILQQDVNLIELLSLICSNVEAEYLKLKSGNVNKLQSDYINGLYLFNEPALYRHNGQSFKGRIVNVSQNGLLTILSDAVEREFNFKEVEFLNNI</sequence>
<dbReference type="AlphaFoldDB" id="A0A1W2BB66"/>
<dbReference type="EMBL" id="FWXT01000001">
    <property type="protein sequence ID" value="SMC69628.1"/>
    <property type="molecule type" value="Genomic_DNA"/>
</dbReference>
<name>A0A1W2BB66_9SPHI</name>
<dbReference type="Pfam" id="PF03099">
    <property type="entry name" value="BPL_LplA_LipB"/>
    <property type="match status" value="1"/>
</dbReference>
<dbReference type="OrthoDB" id="9807064at2"/>
<dbReference type="InterPro" id="IPR004143">
    <property type="entry name" value="BPL_LPL_catalytic"/>
</dbReference>
<keyword evidence="1 3" id="KW-0436">Ligase</keyword>
<dbReference type="GO" id="GO:0005737">
    <property type="term" value="C:cytoplasm"/>
    <property type="evidence" value="ECO:0007669"/>
    <property type="project" value="TreeGrafter"/>
</dbReference>
<evidence type="ECO:0000313" key="4">
    <source>
        <dbReference type="Proteomes" id="UP000192756"/>
    </source>
</evidence>
<dbReference type="PANTHER" id="PTHR12835">
    <property type="entry name" value="BIOTIN PROTEIN LIGASE"/>
    <property type="match status" value="1"/>
</dbReference>
<organism evidence="3 4">
    <name type="scientific">Pedobacter africanus</name>
    <dbReference type="NCBI Taxonomy" id="151894"/>
    <lineage>
        <taxon>Bacteria</taxon>
        <taxon>Pseudomonadati</taxon>
        <taxon>Bacteroidota</taxon>
        <taxon>Sphingobacteriia</taxon>
        <taxon>Sphingobacteriales</taxon>
        <taxon>Sphingobacteriaceae</taxon>
        <taxon>Pedobacter</taxon>
    </lineage>
</organism>
<dbReference type="InterPro" id="IPR004408">
    <property type="entry name" value="Biotin_CoA_COase_ligase"/>
</dbReference>
<protein>
    <submittedName>
        <fullName evidence="3">BirA family transcriptional regulator, biotin operon repressor / biotin-[acetyl-CoA-carboxylase] ligase</fullName>
    </submittedName>
</protein>
<accession>A0A1W2BB66</accession>
<evidence type="ECO:0000256" key="1">
    <source>
        <dbReference type="ARBA" id="ARBA00022598"/>
    </source>
</evidence>
<evidence type="ECO:0000313" key="3">
    <source>
        <dbReference type="EMBL" id="SMC69628.1"/>
    </source>
</evidence>
<dbReference type="Gene3D" id="3.30.930.10">
    <property type="entry name" value="Bira Bifunctional Protein, Domain 2"/>
    <property type="match status" value="1"/>
</dbReference>
<keyword evidence="4" id="KW-1185">Reference proteome</keyword>
<evidence type="ECO:0000259" key="2">
    <source>
        <dbReference type="PROSITE" id="PS51733"/>
    </source>
</evidence>
<reference evidence="4" key="1">
    <citation type="submission" date="2017-04" db="EMBL/GenBank/DDBJ databases">
        <authorList>
            <person name="Varghese N."/>
            <person name="Submissions S."/>
        </authorList>
    </citation>
    <scope>NUCLEOTIDE SEQUENCE [LARGE SCALE GENOMIC DNA]</scope>
    <source>
        <strain evidence="4">DSM 12126</strain>
    </source>
</reference>
<feature type="domain" description="BPL/LPL catalytic" evidence="2">
    <location>
        <begin position="10"/>
        <end position="192"/>
    </location>
</feature>
<dbReference type="InterPro" id="IPR045864">
    <property type="entry name" value="aa-tRNA-synth_II/BPL/LPL"/>
</dbReference>
<proteinExistence type="predicted"/>
<dbReference type="CDD" id="cd16442">
    <property type="entry name" value="BPL"/>
    <property type="match status" value="1"/>
</dbReference>
<dbReference type="GO" id="GO:0004077">
    <property type="term" value="F:biotin--[biotin carboxyl-carrier protein] ligase activity"/>
    <property type="evidence" value="ECO:0007669"/>
    <property type="project" value="InterPro"/>
</dbReference>
<dbReference type="SUPFAM" id="SSF55681">
    <property type="entry name" value="Class II aaRS and biotin synthetases"/>
    <property type="match status" value="1"/>
</dbReference>
<dbReference type="STRING" id="151894.SAMN04488524_2149"/>
<dbReference type="PROSITE" id="PS51733">
    <property type="entry name" value="BPL_LPL_CATALYTIC"/>
    <property type="match status" value="1"/>
</dbReference>
<dbReference type="Proteomes" id="UP000192756">
    <property type="component" value="Unassembled WGS sequence"/>
</dbReference>